<protein>
    <submittedName>
        <fullName evidence="1">Uncharacterized protein</fullName>
    </submittedName>
</protein>
<evidence type="ECO:0000313" key="1">
    <source>
        <dbReference type="EMBL" id="KRY94138.1"/>
    </source>
</evidence>
<sequence>MHDKLYFIGISGLMGFNAFNVSRKCSCTVFILVHINHFYDITL</sequence>
<dbReference type="Proteomes" id="UP000054805">
    <property type="component" value="Unassembled WGS sequence"/>
</dbReference>
<keyword evidence="2" id="KW-1185">Reference proteome</keyword>
<name>A0A0V1G756_TRIPS</name>
<reference evidence="1 2" key="1">
    <citation type="submission" date="2015-01" db="EMBL/GenBank/DDBJ databases">
        <title>Evolution of Trichinella species and genotypes.</title>
        <authorList>
            <person name="Korhonen P.K."/>
            <person name="Edoardo P."/>
            <person name="Giuseppe L.R."/>
            <person name="Gasser R.B."/>
        </authorList>
    </citation>
    <scope>NUCLEOTIDE SEQUENCE [LARGE SCALE GENOMIC DNA]</scope>
    <source>
        <strain evidence="1">ISS588</strain>
    </source>
</reference>
<proteinExistence type="predicted"/>
<dbReference type="EMBL" id="JYDS01005895">
    <property type="protein sequence ID" value="KRY94138.1"/>
    <property type="molecule type" value="Genomic_DNA"/>
</dbReference>
<dbReference type="AlphaFoldDB" id="A0A0V1G756"/>
<accession>A0A0V1G756</accession>
<evidence type="ECO:0000313" key="2">
    <source>
        <dbReference type="Proteomes" id="UP000054805"/>
    </source>
</evidence>
<gene>
    <name evidence="1" type="ORF">T4B_7913</name>
</gene>
<organism evidence="1 2">
    <name type="scientific">Trichinella pseudospiralis</name>
    <name type="common">Parasitic roundworm</name>
    <dbReference type="NCBI Taxonomy" id="6337"/>
    <lineage>
        <taxon>Eukaryota</taxon>
        <taxon>Metazoa</taxon>
        <taxon>Ecdysozoa</taxon>
        <taxon>Nematoda</taxon>
        <taxon>Enoplea</taxon>
        <taxon>Dorylaimia</taxon>
        <taxon>Trichinellida</taxon>
        <taxon>Trichinellidae</taxon>
        <taxon>Trichinella</taxon>
    </lineage>
</organism>
<comment type="caution">
    <text evidence="1">The sequence shown here is derived from an EMBL/GenBank/DDBJ whole genome shotgun (WGS) entry which is preliminary data.</text>
</comment>